<keyword evidence="6" id="KW-1185">Reference proteome</keyword>
<dbReference type="CDD" id="cd07377">
    <property type="entry name" value="WHTH_GntR"/>
    <property type="match status" value="1"/>
</dbReference>
<keyword evidence="1" id="KW-0805">Transcription regulation</keyword>
<evidence type="ECO:0000256" key="2">
    <source>
        <dbReference type="ARBA" id="ARBA00023125"/>
    </source>
</evidence>
<organism evidence="5 6">
    <name type="scientific">Alicyclobacillus cycloheptanicus</name>
    <dbReference type="NCBI Taxonomy" id="1457"/>
    <lineage>
        <taxon>Bacteria</taxon>
        <taxon>Bacillati</taxon>
        <taxon>Bacillota</taxon>
        <taxon>Bacilli</taxon>
        <taxon>Bacillales</taxon>
        <taxon>Alicyclobacillaceae</taxon>
        <taxon>Alicyclobacillus</taxon>
    </lineage>
</organism>
<evidence type="ECO:0000313" key="6">
    <source>
        <dbReference type="Proteomes" id="UP001232973"/>
    </source>
</evidence>
<gene>
    <name evidence="5" type="ORF">J2S03_003246</name>
</gene>
<dbReference type="InterPro" id="IPR036390">
    <property type="entry name" value="WH_DNA-bd_sf"/>
</dbReference>
<name>A0ABT9XML8_9BACL</name>
<dbReference type="SMART" id="SM00895">
    <property type="entry name" value="FCD"/>
    <property type="match status" value="1"/>
</dbReference>
<comment type="caution">
    <text evidence="5">The sequence shown here is derived from an EMBL/GenBank/DDBJ whole genome shotgun (WGS) entry which is preliminary data.</text>
</comment>
<dbReference type="SMART" id="SM00345">
    <property type="entry name" value="HTH_GNTR"/>
    <property type="match status" value="1"/>
</dbReference>
<keyword evidence="2 5" id="KW-0238">DNA-binding</keyword>
<protein>
    <submittedName>
        <fullName evidence="5">DNA-binding FadR family transcriptional regulator</fullName>
    </submittedName>
</protein>
<dbReference type="PANTHER" id="PTHR43537">
    <property type="entry name" value="TRANSCRIPTIONAL REGULATOR, GNTR FAMILY"/>
    <property type="match status" value="1"/>
</dbReference>
<dbReference type="RefSeq" id="WP_274457159.1">
    <property type="nucleotide sequence ID" value="NZ_CP067097.1"/>
</dbReference>
<dbReference type="EMBL" id="JAUSTP010000040">
    <property type="protein sequence ID" value="MDQ0191375.1"/>
    <property type="molecule type" value="Genomic_DNA"/>
</dbReference>
<sequence length="243" mass="27151">MLQKTNRLTLVEQVVLQMEALIESGTWPVGMRIPPEPALMADLNVSRNTLREAIRALTHAGLLQTRQGDGTYVCSSSALGVMLHRRILRTNRLHTLEVRHALEREGAYLAAQRRTDDEAHRMLVLLDNCESALARGETDRYIAEDILLHQCIISASHNEILIELYEHIAETLESLITSLIRQEAGASVHSQMHRQLVEAIVRRDVDEAVEVVHRYIAESKAAILAEGSEIAALSGNLSDIESR</sequence>
<dbReference type="PANTHER" id="PTHR43537:SF47">
    <property type="entry name" value="REGULATORY PROTEIN GNTR HTH"/>
    <property type="match status" value="1"/>
</dbReference>
<dbReference type="InterPro" id="IPR008920">
    <property type="entry name" value="TF_FadR/GntR_C"/>
</dbReference>
<accession>A0ABT9XML8</accession>
<evidence type="ECO:0000313" key="5">
    <source>
        <dbReference type="EMBL" id="MDQ0191375.1"/>
    </source>
</evidence>
<evidence type="ECO:0000256" key="1">
    <source>
        <dbReference type="ARBA" id="ARBA00023015"/>
    </source>
</evidence>
<keyword evidence="3" id="KW-0804">Transcription</keyword>
<evidence type="ECO:0000259" key="4">
    <source>
        <dbReference type="PROSITE" id="PS50949"/>
    </source>
</evidence>
<dbReference type="Gene3D" id="1.10.10.10">
    <property type="entry name" value="Winged helix-like DNA-binding domain superfamily/Winged helix DNA-binding domain"/>
    <property type="match status" value="1"/>
</dbReference>
<dbReference type="Proteomes" id="UP001232973">
    <property type="component" value="Unassembled WGS sequence"/>
</dbReference>
<dbReference type="Gene3D" id="1.20.120.530">
    <property type="entry name" value="GntR ligand-binding domain-like"/>
    <property type="match status" value="1"/>
</dbReference>
<feature type="domain" description="HTH gntR-type" evidence="4">
    <location>
        <begin position="8"/>
        <end position="76"/>
    </location>
</feature>
<dbReference type="InterPro" id="IPR000524">
    <property type="entry name" value="Tscrpt_reg_HTH_GntR"/>
</dbReference>
<dbReference type="Pfam" id="PF00392">
    <property type="entry name" value="GntR"/>
    <property type="match status" value="1"/>
</dbReference>
<evidence type="ECO:0000256" key="3">
    <source>
        <dbReference type="ARBA" id="ARBA00023163"/>
    </source>
</evidence>
<dbReference type="PROSITE" id="PS50949">
    <property type="entry name" value="HTH_GNTR"/>
    <property type="match status" value="1"/>
</dbReference>
<dbReference type="InterPro" id="IPR036388">
    <property type="entry name" value="WH-like_DNA-bd_sf"/>
</dbReference>
<dbReference type="SUPFAM" id="SSF46785">
    <property type="entry name" value="Winged helix' DNA-binding domain"/>
    <property type="match status" value="1"/>
</dbReference>
<reference evidence="5 6" key="1">
    <citation type="submission" date="2023-07" db="EMBL/GenBank/DDBJ databases">
        <title>Genomic Encyclopedia of Type Strains, Phase IV (KMG-IV): sequencing the most valuable type-strain genomes for metagenomic binning, comparative biology and taxonomic classification.</title>
        <authorList>
            <person name="Goeker M."/>
        </authorList>
    </citation>
    <scope>NUCLEOTIDE SEQUENCE [LARGE SCALE GENOMIC DNA]</scope>
    <source>
        <strain evidence="5 6">DSM 4006</strain>
    </source>
</reference>
<proteinExistence type="predicted"/>
<dbReference type="Pfam" id="PF07729">
    <property type="entry name" value="FCD"/>
    <property type="match status" value="1"/>
</dbReference>
<dbReference type="InterPro" id="IPR011711">
    <property type="entry name" value="GntR_C"/>
</dbReference>
<dbReference type="GO" id="GO:0003677">
    <property type="term" value="F:DNA binding"/>
    <property type="evidence" value="ECO:0007669"/>
    <property type="project" value="UniProtKB-KW"/>
</dbReference>
<dbReference type="SUPFAM" id="SSF48008">
    <property type="entry name" value="GntR ligand-binding domain-like"/>
    <property type="match status" value="1"/>
</dbReference>
<dbReference type="PRINTS" id="PR00035">
    <property type="entry name" value="HTHGNTR"/>
</dbReference>